<comment type="caution">
    <text evidence="1">The sequence shown here is derived from an EMBL/GenBank/DDBJ whole genome shotgun (WGS) entry which is preliminary data.</text>
</comment>
<evidence type="ECO:0000313" key="1">
    <source>
        <dbReference type="EMBL" id="KKK76482.1"/>
    </source>
</evidence>
<gene>
    <name evidence="1" type="ORF">LCGC14_2863220</name>
</gene>
<dbReference type="AlphaFoldDB" id="A0A0F8Y4Z9"/>
<sequence>MRNKLGGSKMANKKWIVLWVKGGRVGSFPLTKKKLEQLKKQFHLGLIQRDITGTEHYNIEAVRRKTRKKAGR</sequence>
<organism evidence="1">
    <name type="scientific">marine sediment metagenome</name>
    <dbReference type="NCBI Taxonomy" id="412755"/>
    <lineage>
        <taxon>unclassified sequences</taxon>
        <taxon>metagenomes</taxon>
        <taxon>ecological metagenomes</taxon>
    </lineage>
</organism>
<name>A0A0F8Y4Z9_9ZZZZ</name>
<reference evidence="1" key="1">
    <citation type="journal article" date="2015" name="Nature">
        <title>Complex archaea that bridge the gap between prokaryotes and eukaryotes.</title>
        <authorList>
            <person name="Spang A."/>
            <person name="Saw J.H."/>
            <person name="Jorgensen S.L."/>
            <person name="Zaremba-Niedzwiedzka K."/>
            <person name="Martijn J."/>
            <person name="Lind A.E."/>
            <person name="van Eijk R."/>
            <person name="Schleper C."/>
            <person name="Guy L."/>
            <person name="Ettema T.J."/>
        </authorList>
    </citation>
    <scope>NUCLEOTIDE SEQUENCE</scope>
</reference>
<protein>
    <submittedName>
        <fullName evidence="1">Uncharacterized protein</fullName>
    </submittedName>
</protein>
<dbReference type="EMBL" id="LAZR01055385">
    <property type="protein sequence ID" value="KKK76482.1"/>
    <property type="molecule type" value="Genomic_DNA"/>
</dbReference>
<accession>A0A0F8Y4Z9</accession>
<proteinExistence type="predicted"/>